<evidence type="ECO:0000256" key="3">
    <source>
        <dbReference type="ARBA" id="ARBA00022729"/>
    </source>
</evidence>
<dbReference type="InterPro" id="IPR028082">
    <property type="entry name" value="Peripla_BP_I"/>
</dbReference>
<dbReference type="SUPFAM" id="SSF53822">
    <property type="entry name" value="Periplasmic binding protein-like I"/>
    <property type="match status" value="1"/>
</dbReference>
<comment type="subcellular location">
    <subcellularLocation>
        <location evidence="1">Cell envelope</location>
    </subcellularLocation>
</comment>
<keyword evidence="3 4" id="KW-0732">Signal</keyword>
<sequence length="318" mass="34375">MQHMKKFFVTGSLLLILLLVFTGCSQGNNAENKKVGYAINNLNDTFQTYILDAAKKEAKDKGYELRVENAKEDLISQQDQVNTLIQNGVSALVVVPVDTSAMNPITKAAQEADIPLVYVNRNPYAGKEDSMPDGVYYVGSEEITAGIMQMDFLGEKMKGKGGIAIAMGILGNEGTVKRTEGVINTAEEKYPDIKVLAKETGEWQRDKALSIAENWISTYGDDLNAILANNDEMALGAVQAAKNTGRSDLLIAGVDAIPDAIEAIENDELAATVFQDGVGQGKGAIEIITALKDEKSPGESVKYVPFQLVTKENVSDFK</sequence>
<accession>R3W2T1</accession>
<reference evidence="6 7" key="1">
    <citation type="submission" date="2013-02" db="EMBL/GenBank/DDBJ databases">
        <title>The Genome Sequence of Enterococcus phoeniculicola BAA-412.</title>
        <authorList>
            <consortium name="The Broad Institute Genome Sequencing Platform"/>
            <consortium name="The Broad Institute Genome Sequencing Center for Infectious Disease"/>
            <person name="Earl A.M."/>
            <person name="Gilmore M.S."/>
            <person name="Lebreton F."/>
            <person name="Walker B."/>
            <person name="Young S.K."/>
            <person name="Zeng Q."/>
            <person name="Gargeya S."/>
            <person name="Fitzgerald M."/>
            <person name="Haas B."/>
            <person name="Abouelleil A."/>
            <person name="Alvarado L."/>
            <person name="Arachchi H.M."/>
            <person name="Berlin A.M."/>
            <person name="Chapman S.B."/>
            <person name="Dewar J."/>
            <person name="Goldberg J."/>
            <person name="Griggs A."/>
            <person name="Gujja S."/>
            <person name="Hansen M."/>
            <person name="Howarth C."/>
            <person name="Imamovic A."/>
            <person name="Larimer J."/>
            <person name="McCowan C."/>
            <person name="Murphy C."/>
            <person name="Neiman D."/>
            <person name="Pearson M."/>
            <person name="Priest M."/>
            <person name="Roberts A."/>
            <person name="Saif S."/>
            <person name="Shea T."/>
            <person name="Sisk P."/>
            <person name="Sykes S."/>
            <person name="Wortman J."/>
            <person name="Nusbaum C."/>
            <person name="Birren B."/>
        </authorList>
    </citation>
    <scope>NUCLEOTIDE SEQUENCE [LARGE SCALE GENOMIC DNA]</scope>
    <source>
        <strain evidence="6 7">ATCC BAA-412</strain>
    </source>
</reference>
<dbReference type="STRING" id="154621.RV11_GL001707"/>
<comment type="caution">
    <text evidence="6">The sequence shown here is derived from an EMBL/GenBank/DDBJ whole genome shotgun (WGS) entry which is preliminary data.</text>
</comment>
<dbReference type="EMBL" id="AJAT01000017">
    <property type="protein sequence ID" value="EOL41957.1"/>
    <property type="molecule type" value="Genomic_DNA"/>
</dbReference>
<dbReference type="PANTHER" id="PTHR46847:SF1">
    <property type="entry name" value="D-ALLOSE-BINDING PERIPLASMIC PROTEIN-RELATED"/>
    <property type="match status" value="1"/>
</dbReference>
<dbReference type="eggNOG" id="COG1879">
    <property type="taxonomic scope" value="Bacteria"/>
</dbReference>
<evidence type="ECO:0000259" key="5">
    <source>
        <dbReference type="Pfam" id="PF13407"/>
    </source>
</evidence>
<feature type="chain" id="PRO_5039360570" description="Periplasmic binding protein domain-containing protein" evidence="4">
    <location>
        <begin position="31"/>
        <end position="318"/>
    </location>
</feature>
<feature type="signal peptide" evidence="4">
    <location>
        <begin position="1"/>
        <end position="30"/>
    </location>
</feature>
<evidence type="ECO:0000313" key="6">
    <source>
        <dbReference type="EMBL" id="EOL41957.1"/>
    </source>
</evidence>
<evidence type="ECO:0000313" key="7">
    <source>
        <dbReference type="Proteomes" id="UP000013785"/>
    </source>
</evidence>
<protein>
    <recommendedName>
        <fullName evidence="5">Periplasmic binding protein domain-containing protein</fullName>
    </recommendedName>
</protein>
<keyword evidence="7" id="KW-1185">Reference proteome</keyword>
<dbReference type="InterPro" id="IPR025997">
    <property type="entry name" value="SBP_2_dom"/>
</dbReference>
<evidence type="ECO:0000256" key="2">
    <source>
        <dbReference type="ARBA" id="ARBA00007639"/>
    </source>
</evidence>
<dbReference type="Proteomes" id="UP000013785">
    <property type="component" value="Unassembled WGS sequence"/>
</dbReference>
<comment type="similarity">
    <text evidence="2">Belongs to the bacterial solute-binding protein 2 family.</text>
</comment>
<dbReference type="PANTHER" id="PTHR46847">
    <property type="entry name" value="D-ALLOSE-BINDING PERIPLASMIC PROTEIN-RELATED"/>
    <property type="match status" value="1"/>
</dbReference>
<evidence type="ECO:0000256" key="1">
    <source>
        <dbReference type="ARBA" id="ARBA00004196"/>
    </source>
</evidence>
<evidence type="ECO:0000256" key="4">
    <source>
        <dbReference type="SAM" id="SignalP"/>
    </source>
</evidence>
<dbReference type="HOGENOM" id="CLU_037628_3_2_9"/>
<dbReference type="PROSITE" id="PS51257">
    <property type="entry name" value="PROKAR_LIPOPROTEIN"/>
    <property type="match status" value="1"/>
</dbReference>
<feature type="domain" description="Periplasmic binding protein" evidence="5">
    <location>
        <begin position="35"/>
        <end position="294"/>
    </location>
</feature>
<dbReference type="Pfam" id="PF13407">
    <property type="entry name" value="Peripla_BP_4"/>
    <property type="match status" value="1"/>
</dbReference>
<dbReference type="GO" id="GO:0030246">
    <property type="term" value="F:carbohydrate binding"/>
    <property type="evidence" value="ECO:0007669"/>
    <property type="project" value="UniProtKB-ARBA"/>
</dbReference>
<dbReference type="PATRIC" id="fig|1158610.3.peg.2281"/>
<dbReference type="AlphaFoldDB" id="R3W2T1"/>
<dbReference type="GO" id="GO:0030313">
    <property type="term" value="C:cell envelope"/>
    <property type="evidence" value="ECO:0007669"/>
    <property type="project" value="UniProtKB-SubCell"/>
</dbReference>
<dbReference type="Gene3D" id="3.40.50.2300">
    <property type="match status" value="2"/>
</dbReference>
<dbReference type="RefSeq" id="WP_010768949.1">
    <property type="nucleotide sequence ID" value="NZ_ASWE01000001.1"/>
</dbReference>
<name>R3W2T1_9ENTE</name>
<proteinExistence type="inferred from homology"/>
<gene>
    <name evidence="6" type="ORF">UC3_02305</name>
</gene>
<organism evidence="6 7">
    <name type="scientific">Enterococcus phoeniculicola ATCC BAA-412</name>
    <dbReference type="NCBI Taxonomy" id="1158610"/>
    <lineage>
        <taxon>Bacteria</taxon>
        <taxon>Bacillati</taxon>
        <taxon>Bacillota</taxon>
        <taxon>Bacilli</taxon>
        <taxon>Lactobacillales</taxon>
        <taxon>Enterococcaceae</taxon>
        <taxon>Enterococcus</taxon>
    </lineage>
</organism>